<evidence type="ECO:0000313" key="3">
    <source>
        <dbReference type="EMBL" id="KAF5840376.1"/>
    </source>
</evidence>
<feature type="compositionally biased region" description="Polar residues" evidence="2">
    <location>
        <begin position="40"/>
        <end position="58"/>
    </location>
</feature>
<reference evidence="3" key="1">
    <citation type="submission" date="2017-08" db="EMBL/GenBank/DDBJ databases">
        <authorList>
            <person name="Polle J.E."/>
            <person name="Barry K."/>
            <person name="Cushman J."/>
            <person name="Schmutz J."/>
            <person name="Tran D."/>
            <person name="Hathwaick L.T."/>
            <person name="Yim W.C."/>
            <person name="Jenkins J."/>
            <person name="Mckie-Krisberg Z.M."/>
            <person name="Prochnik S."/>
            <person name="Lindquist E."/>
            <person name="Dockter R.B."/>
            <person name="Adam C."/>
            <person name="Molina H."/>
            <person name="Bunkerborg J."/>
            <person name="Jin E."/>
            <person name="Buchheim M."/>
            <person name="Magnuson J."/>
        </authorList>
    </citation>
    <scope>NUCLEOTIDE SEQUENCE</scope>
    <source>
        <strain evidence="3">CCAP 19/18</strain>
    </source>
</reference>
<gene>
    <name evidence="3" type="ORF">DUNSADRAFT_16924</name>
</gene>
<evidence type="ECO:0000256" key="1">
    <source>
        <dbReference type="SAM" id="Coils"/>
    </source>
</evidence>
<keyword evidence="1" id="KW-0175">Coiled coil</keyword>
<evidence type="ECO:0000256" key="2">
    <source>
        <dbReference type="SAM" id="MobiDB-lite"/>
    </source>
</evidence>
<proteinExistence type="predicted"/>
<accession>A0ABQ7H0K5</accession>
<feature type="coiled-coil region" evidence="1">
    <location>
        <begin position="147"/>
        <end position="181"/>
    </location>
</feature>
<dbReference type="Proteomes" id="UP000815325">
    <property type="component" value="Unassembled WGS sequence"/>
</dbReference>
<feature type="region of interest" description="Disordered" evidence="2">
    <location>
        <begin position="88"/>
        <end position="107"/>
    </location>
</feature>
<keyword evidence="4" id="KW-1185">Reference proteome</keyword>
<feature type="compositionally biased region" description="Polar residues" evidence="2">
    <location>
        <begin position="14"/>
        <end position="31"/>
    </location>
</feature>
<feature type="compositionally biased region" description="Polar residues" evidence="2">
    <location>
        <begin position="92"/>
        <end position="107"/>
    </location>
</feature>
<organism evidence="3 4">
    <name type="scientific">Dunaliella salina</name>
    <name type="common">Green alga</name>
    <name type="synonym">Protococcus salinus</name>
    <dbReference type="NCBI Taxonomy" id="3046"/>
    <lineage>
        <taxon>Eukaryota</taxon>
        <taxon>Viridiplantae</taxon>
        <taxon>Chlorophyta</taxon>
        <taxon>core chlorophytes</taxon>
        <taxon>Chlorophyceae</taxon>
        <taxon>CS clade</taxon>
        <taxon>Chlamydomonadales</taxon>
        <taxon>Dunaliellaceae</taxon>
        <taxon>Dunaliella</taxon>
    </lineage>
</organism>
<feature type="region of interest" description="Disordered" evidence="2">
    <location>
        <begin position="1"/>
        <end position="82"/>
    </location>
</feature>
<sequence>ATQAGTNLGMGAAQATQTPQGKQSTQATQAGINLGMGAAQATQTPQGEQSTQATQAGSNHDMGAAQATQTPQGEQSTQATQAGTSLDMGAAQATQTPLGEQSTQATQANNTIPSKAIATQPAQGEQASQTAQMAALQQELNVFQRTIQGLKFAVEEADIEKQTLEAQNMELAERLAQLSQFVTYKAQSTKNATVDFGTWLTKQPMEK</sequence>
<evidence type="ECO:0000313" key="4">
    <source>
        <dbReference type="Proteomes" id="UP000815325"/>
    </source>
</evidence>
<protein>
    <submittedName>
        <fullName evidence="3">Uncharacterized protein</fullName>
    </submittedName>
</protein>
<comment type="caution">
    <text evidence="3">The sequence shown here is derived from an EMBL/GenBank/DDBJ whole genome shotgun (WGS) entry which is preliminary data.</text>
</comment>
<dbReference type="EMBL" id="MU069515">
    <property type="protein sequence ID" value="KAF5840376.1"/>
    <property type="molecule type" value="Genomic_DNA"/>
</dbReference>
<name>A0ABQ7H0K5_DUNSA</name>
<feature type="compositionally biased region" description="Polar residues" evidence="2">
    <location>
        <begin position="66"/>
        <end position="82"/>
    </location>
</feature>
<feature type="non-terminal residue" evidence="3">
    <location>
        <position position="1"/>
    </location>
</feature>